<reference evidence="1" key="2">
    <citation type="journal article" date="2015" name="Fish Shellfish Immunol.">
        <title>Early steps in the European eel (Anguilla anguilla)-Vibrio vulnificus interaction in the gills: Role of the RtxA13 toxin.</title>
        <authorList>
            <person name="Callol A."/>
            <person name="Pajuelo D."/>
            <person name="Ebbesson L."/>
            <person name="Teles M."/>
            <person name="MacKenzie S."/>
            <person name="Amaro C."/>
        </authorList>
    </citation>
    <scope>NUCLEOTIDE SEQUENCE</scope>
</reference>
<sequence length="57" mass="6043">MQYKAMQAAGQIPTIALLATSTTSGMAVNAHTGANGGQPDDPTGQKTLRWQYSFWGD</sequence>
<proteinExistence type="predicted"/>
<accession>A0A0E9VSP1</accession>
<name>A0A0E9VSP1_ANGAN</name>
<protein>
    <submittedName>
        <fullName evidence="1">Uncharacterized protein</fullName>
    </submittedName>
</protein>
<evidence type="ECO:0000313" key="1">
    <source>
        <dbReference type="EMBL" id="JAH81111.1"/>
    </source>
</evidence>
<organism evidence="1">
    <name type="scientific">Anguilla anguilla</name>
    <name type="common">European freshwater eel</name>
    <name type="synonym">Muraena anguilla</name>
    <dbReference type="NCBI Taxonomy" id="7936"/>
    <lineage>
        <taxon>Eukaryota</taxon>
        <taxon>Metazoa</taxon>
        <taxon>Chordata</taxon>
        <taxon>Craniata</taxon>
        <taxon>Vertebrata</taxon>
        <taxon>Euteleostomi</taxon>
        <taxon>Actinopterygii</taxon>
        <taxon>Neopterygii</taxon>
        <taxon>Teleostei</taxon>
        <taxon>Anguilliformes</taxon>
        <taxon>Anguillidae</taxon>
        <taxon>Anguilla</taxon>
    </lineage>
</organism>
<dbReference type="EMBL" id="GBXM01027466">
    <property type="protein sequence ID" value="JAH81111.1"/>
    <property type="molecule type" value="Transcribed_RNA"/>
</dbReference>
<dbReference type="AlphaFoldDB" id="A0A0E9VSP1"/>
<reference evidence="1" key="1">
    <citation type="submission" date="2014-11" db="EMBL/GenBank/DDBJ databases">
        <authorList>
            <person name="Amaro Gonzalez C."/>
        </authorList>
    </citation>
    <scope>NUCLEOTIDE SEQUENCE</scope>
</reference>